<protein>
    <submittedName>
        <fullName evidence="3">Abortive infection protein</fullName>
    </submittedName>
</protein>
<dbReference type="EMBL" id="LBYC01000007">
    <property type="protein sequence ID" value="KKR43157.1"/>
    <property type="molecule type" value="Genomic_DNA"/>
</dbReference>
<organism evidence="3 4">
    <name type="scientific">Candidatus Nomurabacteria bacterium GW2011_GWF2_40_12</name>
    <dbReference type="NCBI Taxonomy" id="1618776"/>
    <lineage>
        <taxon>Bacteria</taxon>
        <taxon>Candidatus Nomuraibacteriota</taxon>
    </lineage>
</organism>
<dbReference type="Proteomes" id="UP000034301">
    <property type="component" value="Unassembled WGS sequence"/>
</dbReference>
<evidence type="ECO:0000313" key="3">
    <source>
        <dbReference type="EMBL" id="KKR43157.1"/>
    </source>
</evidence>
<comment type="caution">
    <text evidence="3">The sequence shown here is derived from an EMBL/GenBank/DDBJ whole genome shotgun (WGS) entry which is preliminary data.</text>
</comment>
<dbReference type="GO" id="GO:0080120">
    <property type="term" value="P:CAAX-box protein maturation"/>
    <property type="evidence" value="ECO:0007669"/>
    <property type="project" value="UniProtKB-ARBA"/>
</dbReference>
<accession>A0A0G0TYZ3</accession>
<feature type="transmembrane region" description="Helical" evidence="1">
    <location>
        <begin position="41"/>
        <end position="66"/>
    </location>
</feature>
<feature type="transmembrane region" description="Helical" evidence="1">
    <location>
        <begin position="119"/>
        <end position="140"/>
    </location>
</feature>
<keyword evidence="1" id="KW-1133">Transmembrane helix</keyword>
<feature type="transmembrane region" description="Helical" evidence="1">
    <location>
        <begin position="176"/>
        <end position="191"/>
    </location>
</feature>
<feature type="transmembrane region" description="Helical" evidence="1">
    <location>
        <begin position="86"/>
        <end position="107"/>
    </location>
</feature>
<dbReference type="Pfam" id="PF02517">
    <property type="entry name" value="Rce1-like"/>
    <property type="match status" value="1"/>
</dbReference>
<feature type="transmembrane region" description="Helical" evidence="1">
    <location>
        <begin position="12"/>
        <end position="35"/>
    </location>
</feature>
<feature type="transmembrane region" description="Helical" evidence="1">
    <location>
        <begin position="196"/>
        <end position="218"/>
    </location>
</feature>
<feature type="transmembrane region" description="Helical" evidence="1">
    <location>
        <begin position="152"/>
        <end position="170"/>
    </location>
</feature>
<dbReference type="AlphaFoldDB" id="A0A0G0TYZ3"/>
<keyword evidence="1" id="KW-0812">Transmembrane</keyword>
<evidence type="ECO:0000256" key="1">
    <source>
        <dbReference type="SAM" id="Phobius"/>
    </source>
</evidence>
<evidence type="ECO:0000259" key="2">
    <source>
        <dbReference type="Pfam" id="PF02517"/>
    </source>
</evidence>
<reference evidence="3 4" key="1">
    <citation type="journal article" date="2015" name="Nature">
        <title>rRNA introns, odd ribosomes, and small enigmatic genomes across a large radiation of phyla.</title>
        <authorList>
            <person name="Brown C.T."/>
            <person name="Hug L.A."/>
            <person name="Thomas B.C."/>
            <person name="Sharon I."/>
            <person name="Castelle C.J."/>
            <person name="Singh A."/>
            <person name="Wilkins M.J."/>
            <person name="Williams K.H."/>
            <person name="Banfield J.F."/>
        </authorList>
    </citation>
    <scope>NUCLEOTIDE SEQUENCE [LARGE SCALE GENOMIC DNA]</scope>
</reference>
<gene>
    <name evidence="3" type="ORF">UT78_C0007G0010</name>
</gene>
<feature type="domain" description="CAAX prenyl protease 2/Lysostaphin resistance protein A-like" evidence="2">
    <location>
        <begin position="122"/>
        <end position="206"/>
    </location>
</feature>
<evidence type="ECO:0000313" key="4">
    <source>
        <dbReference type="Proteomes" id="UP000034301"/>
    </source>
</evidence>
<name>A0A0G0TYZ3_9BACT</name>
<dbReference type="GO" id="GO:0004175">
    <property type="term" value="F:endopeptidase activity"/>
    <property type="evidence" value="ECO:0007669"/>
    <property type="project" value="UniProtKB-ARBA"/>
</dbReference>
<dbReference type="InterPro" id="IPR003675">
    <property type="entry name" value="Rce1/LyrA-like_dom"/>
</dbReference>
<proteinExistence type="predicted"/>
<keyword evidence="1" id="KW-0472">Membrane</keyword>
<sequence length="219" mass="25511">MLKNIIKNPLALIILAFFLVFFAEYPALFLIKYGILNYSSIGFQIIDTLNAFTMMFIVPAIIINFFLKKPLSDFGLSVPVNIKQSILLTCLTILVFSPLIYFLSLQSNFQNFYITKTNALYFLTYSISGIFYYFAEEFIFRGFLHFGLWNRFKFHTIWIINIVFAIFHLNKPPLEFYFALLLGIALNYLSYKTKSFIPAVIVHFTLALILNILVTFIFI</sequence>